<evidence type="ECO:0000313" key="2">
    <source>
        <dbReference type="EMBL" id="KAK3788523.1"/>
    </source>
</evidence>
<reference evidence="2" key="1">
    <citation type="journal article" date="2023" name="G3 (Bethesda)">
        <title>A reference genome for the long-term kleptoplast-retaining sea slug Elysia crispata morphotype clarki.</title>
        <authorList>
            <person name="Eastman K.E."/>
            <person name="Pendleton A.L."/>
            <person name="Shaikh M.A."/>
            <person name="Suttiyut T."/>
            <person name="Ogas R."/>
            <person name="Tomko P."/>
            <person name="Gavelis G."/>
            <person name="Widhalm J.R."/>
            <person name="Wisecaver J.H."/>
        </authorList>
    </citation>
    <scope>NUCLEOTIDE SEQUENCE</scope>
    <source>
        <strain evidence="2">ECLA1</strain>
    </source>
</reference>
<sequence length="110" mass="12361">MEQAKSQCGQQDPLITMGDFNAPVGEGREENMVGSHGLGIRNTRVEKLIEWGHTNNLIVGSTWFQQPTRRKRTWKSPGDGSGNQIQYILISKRYRIQKCALSANTYHGAD</sequence>
<comment type="caution">
    <text evidence="2">The sequence shown here is derived from an EMBL/GenBank/DDBJ whole genome shotgun (WGS) entry which is preliminary data.</text>
</comment>
<gene>
    <name evidence="2" type="ORF">RRG08_030224</name>
</gene>
<dbReference type="Gene3D" id="3.60.10.10">
    <property type="entry name" value="Endonuclease/exonuclease/phosphatase"/>
    <property type="match status" value="1"/>
</dbReference>
<dbReference type="AlphaFoldDB" id="A0AAE1AIZ3"/>
<dbReference type="SUPFAM" id="SSF56219">
    <property type="entry name" value="DNase I-like"/>
    <property type="match status" value="1"/>
</dbReference>
<dbReference type="Proteomes" id="UP001283361">
    <property type="component" value="Unassembled WGS sequence"/>
</dbReference>
<protein>
    <recommendedName>
        <fullName evidence="4">Endonuclease/exonuclease/phosphatase domain-containing protein</fullName>
    </recommendedName>
</protein>
<organism evidence="2 3">
    <name type="scientific">Elysia crispata</name>
    <name type="common">lettuce slug</name>
    <dbReference type="NCBI Taxonomy" id="231223"/>
    <lineage>
        <taxon>Eukaryota</taxon>
        <taxon>Metazoa</taxon>
        <taxon>Spiralia</taxon>
        <taxon>Lophotrochozoa</taxon>
        <taxon>Mollusca</taxon>
        <taxon>Gastropoda</taxon>
        <taxon>Heterobranchia</taxon>
        <taxon>Euthyneura</taxon>
        <taxon>Panpulmonata</taxon>
        <taxon>Sacoglossa</taxon>
        <taxon>Placobranchoidea</taxon>
        <taxon>Plakobranchidae</taxon>
        <taxon>Elysia</taxon>
    </lineage>
</organism>
<evidence type="ECO:0008006" key="4">
    <source>
        <dbReference type="Google" id="ProtNLM"/>
    </source>
</evidence>
<keyword evidence="3" id="KW-1185">Reference proteome</keyword>
<accession>A0AAE1AIZ3</accession>
<evidence type="ECO:0000313" key="3">
    <source>
        <dbReference type="Proteomes" id="UP001283361"/>
    </source>
</evidence>
<dbReference type="InterPro" id="IPR036691">
    <property type="entry name" value="Endo/exonu/phosph_ase_sf"/>
</dbReference>
<feature type="compositionally biased region" description="Polar residues" evidence="1">
    <location>
        <begin position="1"/>
        <end position="10"/>
    </location>
</feature>
<feature type="region of interest" description="Disordered" evidence="1">
    <location>
        <begin position="1"/>
        <end position="35"/>
    </location>
</feature>
<name>A0AAE1AIZ3_9GAST</name>
<proteinExistence type="predicted"/>
<evidence type="ECO:0000256" key="1">
    <source>
        <dbReference type="SAM" id="MobiDB-lite"/>
    </source>
</evidence>
<dbReference type="EMBL" id="JAWDGP010001755">
    <property type="protein sequence ID" value="KAK3788523.1"/>
    <property type="molecule type" value="Genomic_DNA"/>
</dbReference>